<feature type="transmembrane region" description="Helical" evidence="6">
    <location>
        <begin position="364"/>
        <end position="388"/>
    </location>
</feature>
<evidence type="ECO:0000256" key="1">
    <source>
        <dbReference type="ARBA" id="ARBA00004141"/>
    </source>
</evidence>
<name>A0A845AL05_9SPHN</name>
<dbReference type="AlphaFoldDB" id="A0A845AL05"/>
<dbReference type="RefSeq" id="WP_160778882.1">
    <property type="nucleotide sequence ID" value="NZ_BAAAZF010000001.1"/>
</dbReference>
<evidence type="ECO:0000256" key="6">
    <source>
        <dbReference type="SAM" id="Phobius"/>
    </source>
</evidence>
<dbReference type="EMBL" id="WTYE01000001">
    <property type="protein sequence ID" value="MXP31442.1"/>
    <property type="molecule type" value="Genomic_DNA"/>
</dbReference>
<dbReference type="GO" id="GO:0016020">
    <property type="term" value="C:membrane"/>
    <property type="evidence" value="ECO:0007669"/>
    <property type="project" value="UniProtKB-SubCell"/>
</dbReference>
<dbReference type="InterPro" id="IPR011701">
    <property type="entry name" value="MFS"/>
</dbReference>
<keyword evidence="2" id="KW-0813">Transport</keyword>
<evidence type="ECO:0000256" key="4">
    <source>
        <dbReference type="ARBA" id="ARBA00022989"/>
    </source>
</evidence>
<keyword evidence="4 6" id="KW-1133">Transmembrane helix</keyword>
<dbReference type="PROSITE" id="PS50850">
    <property type="entry name" value="MFS"/>
    <property type="match status" value="1"/>
</dbReference>
<feature type="transmembrane region" description="Helical" evidence="6">
    <location>
        <begin position="20"/>
        <end position="39"/>
    </location>
</feature>
<evidence type="ECO:0000313" key="9">
    <source>
        <dbReference type="Proteomes" id="UP000446786"/>
    </source>
</evidence>
<feature type="domain" description="Major facilitator superfamily (MFS) profile" evidence="7">
    <location>
        <begin position="24"/>
        <end position="426"/>
    </location>
</feature>
<evidence type="ECO:0000256" key="3">
    <source>
        <dbReference type="ARBA" id="ARBA00022692"/>
    </source>
</evidence>
<dbReference type="CDD" id="cd17328">
    <property type="entry name" value="MFS_spinster_like"/>
    <property type="match status" value="1"/>
</dbReference>
<feature type="transmembrane region" description="Helical" evidence="6">
    <location>
        <begin position="400"/>
        <end position="421"/>
    </location>
</feature>
<feature type="transmembrane region" description="Helical" evidence="6">
    <location>
        <begin position="304"/>
        <end position="323"/>
    </location>
</feature>
<comment type="subcellular location">
    <subcellularLocation>
        <location evidence="1">Membrane</location>
        <topology evidence="1">Multi-pass membrane protein</topology>
    </subcellularLocation>
</comment>
<evidence type="ECO:0000259" key="7">
    <source>
        <dbReference type="PROSITE" id="PS50850"/>
    </source>
</evidence>
<dbReference type="PANTHER" id="PTHR23505">
    <property type="entry name" value="SPINSTER"/>
    <property type="match status" value="1"/>
</dbReference>
<evidence type="ECO:0000313" key="8">
    <source>
        <dbReference type="EMBL" id="MXP31442.1"/>
    </source>
</evidence>
<sequence>MATAPSIPGAPAGEEVSNRARKVTLFLLTVTYFFSYMDRQILAILLEDIKADLLLSDTQLGLLSGFAFALFYATLGIPVAALADRMNRINIISIALALWSAMTAACGLAGNFVQLLAARIGVGIGEAGSSPPSHSIIADLYPANKRALALSIYSLGVTLGAAAGQIFGGNLTYFFDWRVAFIAIGLPGVVLAVIVKVFATEPPRRSEPGVVEDDEQPSIGDGFRTIFANRSAIWMVAGVTLTSMIGYALTGWTPAYLIRIFELNTLQVGNIVAPLLAIAGVVSGLGGGWLANRLTEKHGLYVQPLMIAGLKTIALPFLIWFYLAQSAPVAVGVYFVALLFQSSYLGPTFAVIQTLAPMKMRAVWAAITLLIINLIGLGIGPTMVGVFSDMLEPTYGTQSLRYSLLIIAAITPFAIACYWRAAVCMKQDHPKIAT</sequence>
<reference evidence="8 9" key="1">
    <citation type="submission" date="2019-12" db="EMBL/GenBank/DDBJ databases">
        <title>Genomic-based taxomic classification of the family Erythrobacteraceae.</title>
        <authorList>
            <person name="Xu L."/>
        </authorList>
    </citation>
    <scope>NUCLEOTIDE SEQUENCE [LARGE SCALE GENOMIC DNA]</scope>
    <source>
        <strain evidence="8 9">JCM 16677</strain>
    </source>
</reference>
<dbReference type="SUPFAM" id="SSF103473">
    <property type="entry name" value="MFS general substrate transporter"/>
    <property type="match status" value="1"/>
</dbReference>
<comment type="caution">
    <text evidence="8">The sequence shown here is derived from an EMBL/GenBank/DDBJ whole genome shotgun (WGS) entry which is preliminary data.</text>
</comment>
<accession>A0A845AL05</accession>
<dbReference type="OrthoDB" id="7400989at2"/>
<evidence type="ECO:0000256" key="5">
    <source>
        <dbReference type="ARBA" id="ARBA00023136"/>
    </source>
</evidence>
<dbReference type="GO" id="GO:0022857">
    <property type="term" value="F:transmembrane transporter activity"/>
    <property type="evidence" value="ECO:0007669"/>
    <property type="project" value="InterPro"/>
</dbReference>
<keyword evidence="3 6" id="KW-0812">Transmembrane</keyword>
<dbReference type="PANTHER" id="PTHR23505:SF79">
    <property type="entry name" value="PROTEIN SPINSTER"/>
    <property type="match status" value="1"/>
</dbReference>
<dbReference type="InterPro" id="IPR036259">
    <property type="entry name" value="MFS_trans_sf"/>
</dbReference>
<evidence type="ECO:0000256" key="2">
    <source>
        <dbReference type="ARBA" id="ARBA00022448"/>
    </source>
</evidence>
<proteinExistence type="predicted"/>
<feature type="transmembrane region" description="Helical" evidence="6">
    <location>
        <begin position="60"/>
        <end position="83"/>
    </location>
</feature>
<feature type="transmembrane region" description="Helical" evidence="6">
    <location>
        <begin position="271"/>
        <end position="292"/>
    </location>
</feature>
<dbReference type="Proteomes" id="UP000446786">
    <property type="component" value="Unassembled WGS sequence"/>
</dbReference>
<keyword evidence="5 6" id="KW-0472">Membrane</keyword>
<gene>
    <name evidence="8" type="ORF">GRI94_06365</name>
</gene>
<feature type="transmembrane region" description="Helical" evidence="6">
    <location>
        <begin position="179"/>
        <end position="199"/>
    </location>
</feature>
<dbReference type="Pfam" id="PF07690">
    <property type="entry name" value="MFS_1"/>
    <property type="match status" value="1"/>
</dbReference>
<protein>
    <submittedName>
        <fullName evidence="8">MFS transporter</fullName>
    </submittedName>
</protein>
<feature type="transmembrane region" description="Helical" evidence="6">
    <location>
        <begin position="329"/>
        <end position="352"/>
    </location>
</feature>
<keyword evidence="9" id="KW-1185">Reference proteome</keyword>
<dbReference type="InterPro" id="IPR044770">
    <property type="entry name" value="MFS_spinster-like"/>
</dbReference>
<dbReference type="Gene3D" id="1.20.1250.20">
    <property type="entry name" value="MFS general substrate transporter like domains"/>
    <property type="match status" value="1"/>
</dbReference>
<feature type="transmembrane region" description="Helical" evidence="6">
    <location>
        <begin position="147"/>
        <end position="167"/>
    </location>
</feature>
<organism evidence="8 9">
    <name type="scientific">Parerythrobacter jejuensis</name>
    <dbReference type="NCBI Taxonomy" id="795812"/>
    <lineage>
        <taxon>Bacteria</taxon>
        <taxon>Pseudomonadati</taxon>
        <taxon>Pseudomonadota</taxon>
        <taxon>Alphaproteobacteria</taxon>
        <taxon>Sphingomonadales</taxon>
        <taxon>Erythrobacteraceae</taxon>
        <taxon>Parerythrobacter</taxon>
    </lineage>
</organism>
<dbReference type="InterPro" id="IPR020846">
    <property type="entry name" value="MFS_dom"/>
</dbReference>
<feature type="transmembrane region" description="Helical" evidence="6">
    <location>
        <begin position="232"/>
        <end position="251"/>
    </location>
</feature>